<keyword evidence="2" id="KW-1185">Reference proteome</keyword>
<dbReference type="Proteomes" id="UP000015102">
    <property type="component" value="Unassembled WGS sequence"/>
</dbReference>
<accession>T1GW29</accession>
<dbReference type="HOGENOM" id="CLU_2226213_0_0_1"/>
<dbReference type="EMBL" id="CAQQ02143547">
    <property type="status" value="NOT_ANNOTATED_CDS"/>
    <property type="molecule type" value="Genomic_DNA"/>
</dbReference>
<dbReference type="EMBL" id="CAQQ02143550">
    <property type="status" value="NOT_ANNOTATED_CDS"/>
    <property type="molecule type" value="Genomic_DNA"/>
</dbReference>
<name>T1GW29_MEGSC</name>
<reference evidence="2" key="1">
    <citation type="submission" date="2013-02" db="EMBL/GenBank/DDBJ databases">
        <authorList>
            <person name="Hughes D."/>
        </authorList>
    </citation>
    <scope>NUCLEOTIDE SEQUENCE</scope>
    <source>
        <strain>Durham</strain>
        <strain evidence="2">NC isolate 2 -- Noor lab</strain>
    </source>
</reference>
<dbReference type="EnsemblMetazoa" id="MESCA007998-RA">
    <property type="protein sequence ID" value="MESCA007998-PA"/>
    <property type="gene ID" value="MESCA007998"/>
</dbReference>
<dbReference type="AlphaFoldDB" id="T1GW29"/>
<organism evidence="1 2">
    <name type="scientific">Megaselia scalaris</name>
    <name type="common">Humpbacked fly</name>
    <name type="synonym">Phora scalaris</name>
    <dbReference type="NCBI Taxonomy" id="36166"/>
    <lineage>
        <taxon>Eukaryota</taxon>
        <taxon>Metazoa</taxon>
        <taxon>Ecdysozoa</taxon>
        <taxon>Arthropoda</taxon>
        <taxon>Hexapoda</taxon>
        <taxon>Insecta</taxon>
        <taxon>Pterygota</taxon>
        <taxon>Neoptera</taxon>
        <taxon>Endopterygota</taxon>
        <taxon>Diptera</taxon>
        <taxon>Brachycera</taxon>
        <taxon>Muscomorpha</taxon>
        <taxon>Platypezoidea</taxon>
        <taxon>Phoridae</taxon>
        <taxon>Megaseliini</taxon>
        <taxon>Megaselia</taxon>
    </lineage>
</organism>
<dbReference type="EMBL" id="CAQQ02143548">
    <property type="status" value="NOT_ANNOTATED_CDS"/>
    <property type="molecule type" value="Genomic_DNA"/>
</dbReference>
<protein>
    <submittedName>
        <fullName evidence="1">Uncharacterized protein</fullName>
    </submittedName>
</protein>
<dbReference type="EMBL" id="CAQQ02143546">
    <property type="status" value="NOT_ANNOTATED_CDS"/>
    <property type="molecule type" value="Genomic_DNA"/>
</dbReference>
<reference evidence="1" key="2">
    <citation type="submission" date="2015-06" db="UniProtKB">
        <authorList>
            <consortium name="EnsemblMetazoa"/>
        </authorList>
    </citation>
    <scope>IDENTIFICATION</scope>
</reference>
<dbReference type="EMBL" id="CAQQ02143549">
    <property type="status" value="NOT_ANNOTATED_CDS"/>
    <property type="molecule type" value="Genomic_DNA"/>
</dbReference>
<evidence type="ECO:0000313" key="1">
    <source>
        <dbReference type="EnsemblMetazoa" id="MESCA007998-PA"/>
    </source>
</evidence>
<proteinExistence type="predicted"/>
<evidence type="ECO:0000313" key="2">
    <source>
        <dbReference type="Proteomes" id="UP000015102"/>
    </source>
</evidence>
<sequence length="106" mass="12775">MDEMELFITVFNRKHITYTIFENFFSWMGKSKNSEFQESQKNNHVQRTYSASELVGNTSLSNYHLIRSLDHKPTISYLRKVRKNIKLPTIIKKMQYKIIMVFNEMF</sequence>